<proteinExistence type="inferred from homology"/>
<comment type="similarity">
    <text evidence="4 17">Belongs to the MurCDEF family.</text>
</comment>
<accession>A0A923I8Z0</accession>
<dbReference type="EMBL" id="JACONZ010000002">
    <property type="protein sequence ID" value="MBC5581127.1"/>
    <property type="molecule type" value="Genomic_DNA"/>
</dbReference>
<evidence type="ECO:0000256" key="15">
    <source>
        <dbReference type="ARBA" id="ARBA00032324"/>
    </source>
</evidence>
<dbReference type="RefSeq" id="WP_186887494.1">
    <property type="nucleotide sequence ID" value="NZ_JACONZ010000002.1"/>
</dbReference>
<dbReference type="Gene3D" id="3.40.1190.10">
    <property type="entry name" value="Mur-like, catalytic domain"/>
    <property type="match status" value="1"/>
</dbReference>
<dbReference type="Pfam" id="PF08245">
    <property type="entry name" value="Mur_ligase_M"/>
    <property type="match status" value="1"/>
</dbReference>
<dbReference type="InterPro" id="IPR036615">
    <property type="entry name" value="Mur_ligase_C_dom_sf"/>
</dbReference>
<evidence type="ECO:0000256" key="12">
    <source>
        <dbReference type="ARBA" id="ARBA00022984"/>
    </source>
</evidence>
<keyword evidence="17 18" id="KW-0131">Cell cycle</keyword>
<dbReference type="GO" id="GO:0005737">
    <property type="term" value="C:cytoplasm"/>
    <property type="evidence" value="ECO:0007669"/>
    <property type="project" value="UniProtKB-SubCell"/>
</dbReference>
<comment type="function">
    <text evidence="1 17 18">Cell wall formation. Catalyzes the addition of glutamate to the nucleotide precursor UDP-N-acetylmuramoyl-L-alanine (UMA).</text>
</comment>
<dbReference type="Pfam" id="PF02875">
    <property type="entry name" value="Mur_ligase_C"/>
    <property type="match status" value="1"/>
</dbReference>
<evidence type="ECO:0000256" key="1">
    <source>
        <dbReference type="ARBA" id="ARBA00002734"/>
    </source>
</evidence>
<evidence type="ECO:0000256" key="3">
    <source>
        <dbReference type="ARBA" id="ARBA00004752"/>
    </source>
</evidence>
<evidence type="ECO:0000256" key="11">
    <source>
        <dbReference type="ARBA" id="ARBA00022960"/>
    </source>
</evidence>
<evidence type="ECO:0000256" key="7">
    <source>
        <dbReference type="ARBA" id="ARBA00022490"/>
    </source>
</evidence>
<evidence type="ECO:0000256" key="8">
    <source>
        <dbReference type="ARBA" id="ARBA00022598"/>
    </source>
</evidence>
<name>A0A923I8Z0_9FIRM</name>
<dbReference type="Proteomes" id="UP000659630">
    <property type="component" value="Unassembled WGS sequence"/>
</dbReference>
<dbReference type="InterPro" id="IPR013221">
    <property type="entry name" value="Mur_ligase_cen"/>
</dbReference>
<evidence type="ECO:0000313" key="22">
    <source>
        <dbReference type="Proteomes" id="UP000659630"/>
    </source>
</evidence>
<evidence type="ECO:0000259" key="20">
    <source>
        <dbReference type="Pfam" id="PF08245"/>
    </source>
</evidence>
<evidence type="ECO:0000256" key="4">
    <source>
        <dbReference type="ARBA" id="ARBA00010416"/>
    </source>
</evidence>
<comment type="subcellular location">
    <subcellularLocation>
        <location evidence="2 17 18">Cytoplasm</location>
    </subcellularLocation>
</comment>
<dbReference type="GO" id="GO:0009252">
    <property type="term" value="P:peptidoglycan biosynthetic process"/>
    <property type="evidence" value="ECO:0007669"/>
    <property type="project" value="UniProtKB-UniRule"/>
</dbReference>
<dbReference type="GO" id="GO:0008360">
    <property type="term" value="P:regulation of cell shape"/>
    <property type="evidence" value="ECO:0007669"/>
    <property type="project" value="UniProtKB-KW"/>
</dbReference>
<dbReference type="PANTHER" id="PTHR43692:SF1">
    <property type="entry name" value="UDP-N-ACETYLMURAMOYLALANINE--D-GLUTAMATE LIGASE"/>
    <property type="match status" value="1"/>
</dbReference>
<dbReference type="InterPro" id="IPR004101">
    <property type="entry name" value="Mur_ligase_C"/>
</dbReference>
<keyword evidence="7 17" id="KW-0963">Cytoplasm</keyword>
<reference evidence="21" key="1">
    <citation type="submission" date="2020-08" db="EMBL/GenBank/DDBJ databases">
        <title>Genome public.</title>
        <authorList>
            <person name="Liu C."/>
            <person name="Sun Q."/>
        </authorList>
    </citation>
    <scope>NUCLEOTIDE SEQUENCE</scope>
    <source>
        <strain evidence="21">BX8</strain>
    </source>
</reference>
<dbReference type="SUPFAM" id="SSF51984">
    <property type="entry name" value="MurCD N-terminal domain"/>
    <property type="match status" value="1"/>
</dbReference>
<dbReference type="Gene3D" id="3.40.50.720">
    <property type="entry name" value="NAD(P)-binding Rossmann-like Domain"/>
    <property type="match status" value="1"/>
</dbReference>
<feature type="domain" description="Mur ligase central" evidence="20">
    <location>
        <begin position="123"/>
        <end position="300"/>
    </location>
</feature>
<comment type="pathway">
    <text evidence="3 17 18">Cell wall biogenesis; peptidoglycan biosynthesis.</text>
</comment>
<keyword evidence="17 18" id="KW-0132">Cell division</keyword>
<dbReference type="GO" id="GO:0008764">
    <property type="term" value="F:UDP-N-acetylmuramoylalanine-D-glutamate ligase activity"/>
    <property type="evidence" value="ECO:0007669"/>
    <property type="project" value="UniProtKB-UniRule"/>
</dbReference>
<keyword evidence="9 17" id="KW-0547">Nucleotide-binding</keyword>
<dbReference type="AlphaFoldDB" id="A0A923I8Z0"/>
<dbReference type="HAMAP" id="MF_00639">
    <property type="entry name" value="MurD"/>
    <property type="match status" value="1"/>
</dbReference>
<evidence type="ECO:0000259" key="19">
    <source>
        <dbReference type="Pfam" id="PF02875"/>
    </source>
</evidence>
<evidence type="ECO:0000256" key="5">
    <source>
        <dbReference type="ARBA" id="ARBA00012212"/>
    </source>
</evidence>
<organism evidence="21 22">
    <name type="scientific">Anaerofilum hominis</name>
    <dbReference type="NCBI Taxonomy" id="2763016"/>
    <lineage>
        <taxon>Bacteria</taxon>
        <taxon>Bacillati</taxon>
        <taxon>Bacillota</taxon>
        <taxon>Clostridia</taxon>
        <taxon>Eubacteriales</taxon>
        <taxon>Oscillospiraceae</taxon>
        <taxon>Anaerofilum</taxon>
    </lineage>
</organism>
<comment type="caution">
    <text evidence="21">The sequence shown here is derived from an EMBL/GenBank/DDBJ whole genome shotgun (WGS) entry which is preliminary data.</text>
</comment>
<evidence type="ECO:0000256" key="17">
    <source>
        <dbReference type="HAMAP-Rule" id="MF_00639"/>
    </source>
</evidence>
<gene>
    <name evidence="17" type="primary">murD</name>
    <name evidence="21" type="ORF">H8S23_06375</name>
</gene>
<evidence type="ECO:0000256" key="16">
    <source>
        <dbReference type="ARBA" id="ARBA00047632"/>
    </source>
</evidence>
<keyword evidence="10 17" id="KW-0067">ATP-binding</keyword>
<keyword evidence="12 17" id="KW-0573">Peptidoglycan synthesis</keyword>
<sequence length="466" mass="51111">MKTKAELFFEGLAGKRVAFIGAGVSHRELLPLFARQGAVVTLCDQKSSVEEFGPLGEELRALGVRFSLGQDYLDGLRGQDMILRTPGFEYFTPALQQARAEGAEVTSEMELFFELCPCRIYAVTGSDGKTTSTTLIAEMLRAEGRTVHLGGNLGRALLPVVDTVRPDDVAVVELSSFQLISMHTSPDVALVTNVTPNHLDHHRDMEEYVDAKRNILLHQRPGSKAVLGYENEITRAMAKDVVGDTYWFSRLHQVARGAFLAENGDLCFAKDGVVTPVLNRSEVRLRGLHNVENLLGAIATVAGEVRFETMAKVAREFAGVEHRIEPVRLLHGVQWYNDSIASSPTRTIAGLRSFDQKIIIIAGGYDKHIPYEPLAPEILAHVKVLILMGDTGPIIEKAVRECPGFAGSGLVIEHAQDMAEAVETARRRAVPGDVVSLSPASASFDKYPNFEVRGRDFKRLVNALPE</sequence>
<keyword evidence="11 17" id="KW-0133">Cell shape</keyword>
<feature type="binding site" evidence="17">
    <location>
        <begin position="125"/>
        <end position="131"/>
    </location>
    <ligand>
        <name>ATP</name>
        <dbReference type="ChEBI" id="CHEBI:30616"/>
    </ligand>
</feature>
<evidence type="ECO:0000256" key="13">
    <source>
        <dbReference type="ARBA" id="ARBA00023316"/>
    </source>
</evidence>
<evidence type="ECO:0000256" key="9">
    <source>
        <dbReference type="ARBA" id="ARBA00022741"/>
    </source>
</evidence>
<dbReference type="InterPro" id="IPR036565">
    <property type="entry name" value="Mur-like_cat_sf"/>
</dbReference>
<evidence type="ECO:0000256" key="10">
    <source>
        <dbReference type="ARBA" id="ARBA00022840"/>
    </source>
</evidence>
<protein>
    <recommendedName>
        <fullName evidence="6 17">UDP-N-acetylmuramoylalanine--D-glutamate ligase</fullName>
        <ecNumber evidence="5 17">6.3.2.9</ecNumber>
    </recommendedName>
    <alternativeName>
        <fullName evidence="15 17">D-glutamic acid-adding enzyme</fullName>
    </alternativeName>
    <alternativeName>
        <fullName evidence="14 17">UDP-N-acetylmuramoyl-L-alanyl-D-glutamate synthetase</fullName>
    </alternativeName>
</protein>
<keyword evidence="8 17" id="KW-0436">Ligase</keyword>
<dbReference type="SUPFAM" id="SSF53623">
    <property type="entry name" value="MurD-like peptide ligases, catalytic domain"/>
    <property type="match status" value="1"/>
</dbReference>
<dbReference type="GO" id="GO:0005524">
    <property type="term" value="F:ATP binding"/>
    <property type="evidence" value="ECO:0007669"/>
    <property type="project" value="UniProtKB-UniRule"/>
</dbReference>
<dbReference type="EC" id="6.3.2.9" evidence="5 17"/>
<evidence type="ECO:0000313" key="21">
    <source>
        <dbReference type="EMBL" id="MBC5581127.1"/>
    </source>
</evidence>
<keyword evidence="13 17" id="KW-0961">Cell wall biogenesis/degradation</keyword>
<keyword evidence="22" id="KW-1185">Reference proteome</keyword>
<comment type="catalytic activity">
    <reaction evidence="16 17 18">
        <text>UDP-N-acetyl-alpha-D-muramoyl-L-alanine + D-glutamate + ATP = UDP-N-acetyl-alpha-D-muramoyl-L-alanyl-D-glutamate + ADP + phosphate + H(+)</text>
        <dbReference type="Rhea" id="RHEA:16429"/>
        <dbReference type="ChEBI" id="CHEBI:15378"/>
        <dbReference type="ChEBI" id="CHEBI:29986"/>
        <dbReference type="ChEBI" id="CHEBI:30616"/>
        <dbReference type="ChEBI" id="CHEBI:43474"/>
        <dbReference type="ChEBI" id="CHEBI:83898"/>
        <dbReference type="ChEBI" id="CHEBI:83900"/>
        <dbReference type="ChEBI" id="CHEBI:456216"/>
        <dbReference type="EC" id="6.3.2.9"/>
    </reaction>
</comment>
<dbReference type="InterPro" id="IPR005762">
    <property type="entry name" value="MurD"/>
</dbReference>
<evidence type="ECO:0000256" key="18">
    <source>
        <dbReference type="RuleBase" id="RU003664"/>
    </source>
</evidence>
<dbReference type="Gene3D" id="3.90.190.20">
    <property type="entry name" value="Mur ligase, C-terminal domain"/>
    <property type="match status" value="1"/>
</dbReference>
<evidence type="ECO:0000256" key="14">
    <source>
        <dbReference type="ARBA" id="ARBA00030398"/>
    </source>
</evidence>
<dbReference type="GO" id="GO:0051301">
    <property type="term" value="P:cell division"/>
    <property type="evidence" value="ECO:0007669"/>
    <property type="project" value="UniProtKB-KW"/>
</dbReference>
<dbReference type="NCBIfam" id="TIGR01087">
    <property type="entry name" value="murD"/>
    <property type="match status" value="1"/>
</dbReference>
<evidence type="ECO:0000256" key="6">
    <source>
        <dbReference type="ARBA" id="ARBA00015655"/>
    </source>
</evidence>
<dbReference type="PANTHER" id="PTHR43692">
    <property type="entry name" value="UDP-N-ACETYLMURAMOYLALANINE--D-GLUTAMATE LIGASE"/>
    <property type="match status" value="1"/>
</dbReference>
<feature type="domain" description="Mur ligase C-terminal" evidence="19">
    <location>
        <begin position="322"/>
        <end position="440"/>
    </location>
</feature>
<dbReference type="SUPFAM" id="SSF53244">
    <property type="entry name" value="MurD-like peptide ligases, peptide-binding domain"/>
    <property type="match status" value="1"/>
</dbReference>
<dbReference type="GO" id="GO:0071555">
    <property type="term" value="P:cell wall organization"/>
    <property type="evidence" value="ECO:0007669"/>
    <property type="project" value="UniProtKB-KW"/>
</dbReference>
<evidence type="ECO:0000256" key="2">
    <source>
        <dbReference type="ARBA" id="ARBA00004496"/>
    </source>
</evidence>